<evidence type="ECO:0000313" key="1">
    <source>
        <dbReference type="EMBL" id="CAG7828215.1"/>
    </source>
</evidence>
<feature type="non-terminal residue" evidence="1">
    <location>
        <position position="1"/>
    </location>
</feature>
<dbReference type="Proteomes" id="UP000708208">
    <property type="component" value="Unassembled WGS sequence"/>
</dbReference>
<protein>
    <submittedName>
        <fullName evidence="1">Uncharacterized protein</fullName>
    </submittedName>
</protein>
<keyword evidence="2" id="KW-1185">Reference proteome</keyword>
<accession>A0A8J2LUC2</accession>
<reference evidence="1" key="1">
    <citation type="submission" date="2021-06" db="EMBL/GenBank/DDBJ databases">
        <authorList>
            <person name="Hodson N. C."/>
            <person name="Mongue J. A."/>
            <person name="Jaron S. K."/>
        </authorList>
    </citation>
    <scope>NUCLEOTIDE SEQUENCE</scope>
</reference>
<dbReference type="EMBL" id="CAJVCH010546601">
    <property type="protein sequence ID" value="CAG7828215.1"/>
    <property type="molecule type" value="Genomic_DNA"/>
</dbReference>
<dbReference type="AlphaFoldDB" id="A0A8J2LUC2"/>
<sequence>GGSYIYIQLIAQKEKNIHLVTHLSESQS</sequence>
<proteinExistence type="predicted"/>
<gene>
    <name evidence="1" type="ORF">AFUS01_LOCUS38158</name>
</gene>
<organism evidence="1 2">
    <name type="scientific">Allacma fusca</name>
    <dbReference type="NCBI Taxonomy" id="39272"/>
    <lineage>
        <taxon>Eukaryota</taxon>
        <taxon>Metazoa</taxon>
        <taxon>Ecdysozoa</taxon>
        <taxon>Arthropoda</taxon>
        <taxon>Hexapoda</taxon>
        <taxon>Collembola</taxon>
        <taxon>Symphypleona</taxon>
        <taxon>Sminthuridae</taxon>
        <taxon>Allacma</taxon>
    </lineage>
</organism>
<name>A0A8J2LUC2_9HEXA</name>
<evidence type="ECO:0000313" key="2">
    <source>
        <dbReference type="Proteomes" id="UP000708208"/>
    </source>
</evidence>
<comment type="caution">
    <text evidence="1">The sequence shown here is derived from an EMBL/GenBank/DDBJ whole genome shotgun (WGS) entry which is preliminary data.</text>
</comment>